<reference evidence="2" key="1">
    <citation type="journal article" date="2019" name="Int. J. Syst. Evol. Microbiol.">
        <title>The Global Catalogue of Microorganisms (GCM) 10K type strain sequencing project: providing services to taxonomists for standard genome sequencing and annotation.</title>
        <authorList>
            <consortium name="The Broad Institute Genomics Platform"/>
            <consortium name="The Broad Institute Genome Sequencing Center for Infectious Disease"/>
            <person name="Wu L."/>
            <person name="Ma J."/>
        </authorList>
    </citation>
    <scope>NUCLEOTIDE SEQUENCE [LARGE SCALE GENOMIC DNA]</scope>
    <source>
        <strain evidence="2">CCUG 60525</strain>
    </source>
</reference>
<dbReference type="EMBL" id="JBHTJS010000010">
    <property type="protein sequence ID" value="MFD1007275.1"/>
    <property type="molecule type" value="Genomic_DNA"/>
</dbReference>
<name>A0ABW3KEN3_9GAMM</name>
<gene>
    <name evidence="1" type="ORF">ACFQ1C_03770</name>
</gene>
<evidence type="ECO:0000313" key="1">
    <source>
        <dbReference type="EMBL" id="MFD1007275.1"/>
    </source>
</evidence>
<evidence type="ECO:0000313" key="2">
    <source>
        <dbReference type="Proteomes" id="UP001597048"/>
    </source>
</evidence>
<protein>
    <submittedName>
        <fullName evidence="1">Uncharacterized protein</fullName>
    </submittedName>
</protein>
<sequence length="175" mass="20595">MNKYNIRDFLRAKLAEHKSTLKQTSYDMDKDEYLCNDSQTDYVYDFDSYVESNFEKGRLPASPDAILLGDKRFYFIEFKNQNPSSIDKKNMKDKFEKGTVIIRNLLTDFIPQDVEYIFCVVHKKQSSMQAYQRGIESTASRLGLEAKNKELGGFYNKIIADSVDYYQRFFKQLQC</sequence>
<dbReference type="Proteomes" id="UP001597048">
    <property type="component" value="Unassembled WGS sequence"/>
</dbReference>
<accession>A0ABW3KEN3</accession>
<proteinExistence type="predicted"/>
<dbReference type="RefSeq" id="WP_379557201.1">
    <property type="nucleotide sequence ID" value="NZ_JBHTJS010000010.1"/>
</dbReference>
<keyword evidence="2" id="KW-1185">Reference proteome</keyword>
<organism evidence="1 2">
    <name type="scientific">Oceanisphaera ostreae</name>
    <dbReference type="NCBI Taxonomy" id="914151"/>
    <lineage>
        <taxon>Bacteria</taxon>
        <taxon>Pseudomonadati</taxon>
        <taxon>Pseudomonadota</taxon>
        <taxon>Gammaproteobacteria</taxon>
        <taxon>Aeromonadales</taxon>
        <taxon>Aeromonadaceae</taxon>
        <taxon>Oceanisphaera</taxon>
    </lineage>
</organism>
<comment type="caution">
    <text evidence="1">The sequence shown here is derived from an EMBL/GenBank/DDBJ whole genome shotgun (WGS) entry which is preliminary data.</text>
</comment>